<feature type="domain" description="HECT" evidence="14">
    <location>
        <begin position="370"/>
        <end position="710"/>
    </location>
</feature>
<comment type="pathway">
    <text evidence="2">Protein modification; protein ubiquitination.</text>
</comment>
<evidence type="ECO:0000256" key="8">
    <source>
        <dbReference type="ARBA" id="ARBA00061050"/>
    </source>
</evidence>
<evidence type="ECO:0000313" key="16">
    <source>
        <dbReference type="Proteomes" id="UP000759131"/>
    </source>
</evidence>
<dbReference type="EMBL" id="CAJPIZ010019262">
    <property type="protein sequence ID" value="CAG2116867.1"/>
    <property type="molecule type" value="Genomic_DNA"/>
</dbReference>
<gene>
    <name evidence="15" type="ORF">OSB1V03_LOCUS16822</name>
</gene>
<dbReference type="SMART" id="SM00119">
    <property type="entry name" value="HECTc"/>
    <property type="match status" value="1"/>
</dbReference>
<dbReference type="FunFam" id="3.30.2410.10:FF:000011">
    <property type="entry name" value="Putative Ubiquitin-protein ligase E3C"/>
    <property type="match status" value="1"/>
</dbReference>
<keyword evidence="6 13" id="KW-0833">Ubl conjugation pathway</keyword>
<dbReference type="Gene3D" id="3.30.2160.10">
    <property type="entry name" value="Hect, E3 ligase catalytic domain"/>
    <property type="match status" value="1"/>
</dbReference>
<dbReference type="FunFam" id="3.30.2160.10:FF:000002">
    <property type="entry name" value="Putative Ubiquitin-protein ligase E3C"/>
    <property type="match status" value="1"/>
</dbReference>
<dbReference type="Gene3D" id="3.90.1750.10">
    <property type="entry name" value="Hect, E3 ligase catalytic domains"/>
    <property type="match status" value="1"/>
</dbReference>
<evidence type="ECO:0000259" key="14">
    <source>
        <dbReference type="PROSITE" id="PS50237"/>
    </source>
</evidence>
<evidence type="ECO:0000256" key="9">
    <source>
        <dbReference type="ARBA" id="ARBA00063372"/>
    </source>
</evidence>
<proteinExistence type="inferred from homology"/>
<comment type="catalytic activity">
    <reaction evidence="1">
        <text>S-ubiquitinyl-[E2 ubiquitin-conjugating enzyme]-L-cysteine + [acceptor protein]-L-lysine = [E2 ubiquitin-conjugating enzyme]-L-cysteine + N(6)-ubiquitinyl-[acceptor protein]-L-lysine.</text>
        <dbReference type="EC" id="2.3.2.26"/>
    </reaction>
</comment>
<dbReference type="FunFam" id="3.90.1750.10:FF:000014">
    <property type="entry name" value="Putative Ubiquitin-protein ligase E3C"/>
    <property type="match status" value="1"/>
</dbReference>
<evidence type="ECO:0000256" key="3">
    <source>
        <dbReference type="ARBA" id="ARBA00012485"/>
    </source>
</evidence>
<dbReference type="EC" id="2.3.2.26" evidence="3"/>
<reference evidence="15" key="1">
    <citation type="submission" date="2020-11" db="EMBL/GenBank/DDBJ databases">
        <authorList>
            <person name="Tran Van P."/>
        </authorList>
    </citation>
    <scope>NUCLEOTIDE SEQUENCE</scope>
</reference>
<evidence type="ECO:0000256" key="5">
    <source>
        <dbReference type="ARBA" id="ARBA00022679"/>
    </source>
</evidence>
<evidence type="ECO:0000256" key="11">
    <source>
        <dbReference type="ARBA" id="ARBA00077269"/>
    </source>
</evidence>
<dbReference type="Gene3D" id="3.30.2410.10">
    <property type="entry name" value="Hect, E3 ligase catalytic domain"/>
    <property type="match status" value="1"/>
</dbReference>
<dbReference type="InterPro" id="IPR044611">
    <property type="entry name" value="E3A/B/C-like"/>
</dbReference>
<dbReference type="GO" id="GO:0006511">
    <property type="term" value="P:ubiquitin-dependent protein catabolic process"/>
    <property type="evidence" value="ECO:0007669"/>
    <property type="project" value="TreeGrafter"/>
</dbReference>
<protein>
    <recommendedName>
        <fullName evidence="10">Ubiquitin-protein ligase E3C</fullName>
        <ecNumber evidence="3">2.3.2.26</ecNumber>
    </recommendedName>
    <alternativeName>
        <fullName evidence="11">HECT-type ubiquitin transferase E3C</fullName>
    </alternativeName>
    <alternativeName>
        <fullName evidence="12">RTA-associated ubiquitin ligase</fullName>
    </alternativeName>
</protein>
<dbReference type="InterPro" id="IPR000569">
    <property type="entry name" value="HECT_dom"/>
</dbReference>
<evidence type="ECO:0000256" key="7">
    <source>
        <dbReference type="ARBA" id="ARBA00022843"/>
    </source>
</evidence>
<comment type="subunit">
    <text evidence="9">Interacts with 26S proteasomes. Interacts (via the HECT domain) with UBE2D1 and, less efficiently, with UBE2L3.</text>
</comment>
<evidence type="ECO:0000256" key="13">
    <source>
        <dbReference type="PROSITE-ProRule" id="PRU00104"/>
    </source>
</evidence>
<evidence type="ECO:0000256" key="2">
    <source>
        <dbReference type="ARBA" id="ARBA00004906"/>
    </source>
</evidence>
<dbReference type="PROSITE" id="PS50237">
    <property type="entry name" value="HECT"/>
    <property type="match status" value="1"/>
</dbReference>
<evidence type="ECO:0000256" key="6">
    <source>
        <dbReference type="ARBA" id="ARBA00022786"/>
    </source>
</evidence>
<dbReference type="AlphaFoldDB" id="A0A7R9LAC4"/>
<dbReference type="OrthoDB" id="8068875at2759"/>
<keyword evidence="4" id="KW-1017">Isopeptide bond</keyword>
<name>A0A7R9LAC4_9ACAR</name>
<dbReference type="GO" id="GO:0000209">
    <property type="term" value="P:protein polyubiquitination"/>
    <property type="evidence" value="ECO:0007669"/>
    <property type="project" value="InterPro"/>
</dbReference>
<dbReference type="CDD" id="cd00078">
    <property type="entry name" value="HECTc"/>
    <property type="match status" value="1"/>
</dbReference>
<sequence length="710" mass="80838">MDTNNTVSNSTLDSSLVEPLIAMINEPMHVNVITGLSNADNLTNESEILISLSCLCHSLLSAHPLAVNQYRLLYTLAFKADFLRTLWKYITSVSTPSVFGAPTSLLYILSRGLPLAAVQGWHQILPQLTLFCTLFSYLFPTLDDVEFYRDMDSNFEVTSTHLSTIPFTLQELASMGLTLRDVCIGLVELAYDDTRPSMRNDYQNALKPLNQTDDHKDVTRHWMKLFKSCVKLLRQLHSRDSRREFCPPEHWISKQVTIPVERPTNFRIGIEGRRRYREFMGIRHLSREELEEHGPPLSTTEVRNVTILQEIPFVVSFLDRFKILQTLISIDRTQHRGESHVFNVMGPTIQVVIRRNYIYEDAFEKLSPENEPNLKQALKVQLVSAIGLDEVGIDGGGIFREFLSEVLKTAFDPNRGFFASTSDSLLYPNPSVTLIVENYVKHFYFVGRMLGKAIYENMLVELPFAAFFLAKLLARHSASDVEIHHLASLDPLIYKNLMYLKSYEGDVAELGLDFTVINSDLGTTQVIELKPNGAKIPVTAQNRIEYIHLMADYRLNKQIRSQCAAFKQGLADVLDLDWLRMFDPRELQILISGAPTPIDIEDLRRNTNYAGGYNNEHKVIVVFWKVVQQFDENQRRKLLKFVTSCSRPPLLGFKDLVPVFCIQNAGREANRLPTASTCMNLLKLPEIEDLATMKQKLKYAVDSGAGFELS</sequence>
<keyword evidence="16" id="KW-1185">Reference proteome</keyword>
<evidence type="ECO:0000256" key="10">
    <source>
        <dbReference type="ARBA" id="ARBA00067506"/>
    </source>
</evidence>
<dbReference type="InterPro" id="IPR035983">
    <property type="entry name" value="Hect_E3_ubiquitin_ligase"/>
</dbReference>
<organism evidence="15">
    <name type="scientific">Medioppia subpectinata</name>
    <dbReference type="NCBI Taxonomy" id="1979941"/>
    <lineage>
        <taxon>Eukaryota</taxon>
        <taxon>Metazoa</taxon>
        <taxon>Ecdysozoa</taxon>
        <taxon>Arthropoda</taxon>
        <taxon>Chelicerata</taxon>
        <taxon>Arachnida</taxon>
        <taxon>Acari</taxon>
        <taxon>Acariformes</taxon>
        <taxon>Sarcoptiformes</taxon>
        <taxon>Oribatida</taxon>
        <taxon>Brachypylina</taxon>
        <taxon>Oppioidea</taxon>
        <taxon>Oppiidae</taxon>
        <taxon>Medioppia</taxon>
    </lineage>
</organism>
<feature type="active site" description="Glycyl thioester intermediate" evidence="13">
    <location>
        <position position="678"/>
    </location>
</feature>
<dbReference type="GO" id="GO:0061630">
    <property type="term" value="F:ubiquitin protein ligase activity"/>
    <property type="evidence" value="ECO:0007669"/>
    <property type="project" value="UniProtKB-EC"/>
</dbReference>
<dbReference type="Pfam" id="PF00632">
    <property type="entry name" value="HECT"/>
    <property type="match status" value="1"/>
</dbReference>
<dbReference type="PANTHER" id="PTHR45700">
    <property type="entry name" value="UBIQUITIN-PROTEIN LIGASE E3C"/>
    <property type="match status" value="1"/>
</dbReference>
<evidence type="ECO:0000256" key="4">
    <source>
        <dbReference type="ARBA" id="ARBA00022499"/>
    </source>
</evidence>
<accession>A0A7R9LAC4</accession>
<comment type="similarity">
    <text evidence="8">Belongs to the UBE3C family.</text>
</comment>
<dbReference type="Proteomes" id="UP000759131">
    <property type="component" value="Unassembled WGS sequence"/>
</dbReference>
<evidence type="ECO:0000256" key="12">
    <source>
        <dbReference type="ARBA" id="ARBA00081642"/>
    </source>
</evidence>
<dbReference type="PANTHER" id="PTHR45700:SF2">
    <property type="entry name" value="UBIQUITIN-PROTEIN LIGASE E3C"/>
    <property type="match status" value="1"/>
</dbReference>
<dbReference type="EMBL" id="OC873837">
    <property type="protein sequence ID" value="CAD7637020.1"/>
    <property type="molecule type" value="Genomic_DNA"/>
</dbReference>
<keyword evidence="7" id="KW-0832">Ubl conjugation</keyword>
<dbReference type="SUPFAM" id="SSF56204">
    <property type="entry name" value="Hect, E3 ligase catalytic domain"/>
    <property type="match status" value="1"/>
</dbReference>
<dbReference type="GO" id="GO:0009966">
    <property type="term" value="P:regulation of signal transduction"/>
    <property type="evidence" value="ECO:0007669"/>
    <property type="project" value="UniProtKB-ARBA"/>
</dbReference>
<keyword evidence="5" id="KW-0808">Transferase</keyword>
<evidence type="ECO:0000256" key="1">
    <source>
        <dbReference type="ARBA" id="ARBA00000885"/>
    </source>
</evidence>
<evidence type="ECO:0000313" key="15">
    <source>
        <dbReference type="EMBL" id="CAD7637020.1"/>
    </source>
</evidence>